<dbReference type="OrthoDB" id="1936600at2759"/>
<reference evidence="3 4" key="1">
    <citation type="journal article" date="2019" name="Genome Biol. Evol.">
        <title>The Rhododendron genome and chromosomal organization provide insight into shared whole-genome duplications across the heath family (Ericaceae).</title>
        <authorList>
            <person name="Soza V.L."/>
            <person name="Lindsley D."/>
            <person name="Waalkes A."/>
            <person name="Ramage E."/>
            <person name="Patwardhan R.P."/>
            <person name="Burton J.N."/>
            <person name="Adey A."/>
            <person name="Kumar A."/>
            <person name="Qiu R."/>
            <person name="Shendure J."/>
            <person name="Hall B."/>
        </authorList>
    </citation>
    <scope>NUCLEOTIDE SEQUENCE [LARGE SCALE GENOMIC DNA]</scope>
    <source>
        <strain evidence="3">RSF 1966-606</strain>
    </source>
</reference>
<comment type="caution">
    <text evidence="3">The sequence shown here is derived from an EMBL/GenBank/DDBJ whole genome shotgun (WGS) entry which is preliminary data.</text>
</comment>
<proteinExistence type="inferred from homology"/>
<feature type="compositionally biased region" description="Basic residues" evidence="2">
    <location>
        <begin position="1"/>
        <end position="12"/>
    </location>
</feature>
<dbReference type="EMBL" id="QEFC01003738">
    <property type="protein sequence ID" value="KAE9446617.1"/>
    <property type="molecule type" value="Genomic_DNA"/>
</dbReference>
<accession>A0A6A4KUA8</accession>
<organism evidence="3 4">
    <name type="scientific">Rhododendron williamsianum</name>
    <dbReference type="NCBI Taxonomy" id="262921"/>
    <lineage>
        <taxon>Eukaryota</taxon>
        <taxon>Viridiplantae</taxon>
        <taxon>Streptophyta</taxon>
        <taxon>Embryophyta</taxon>
        <taxon>Tracheophyta</taxon>
        <taxon>Spermatophyta</taxon>
        <taxon>Magnoliopsida</taxon>
        <taxon>eudicotyledons</taxon>
        <taxon>Gunneridae</taxon>
        <taxon>Pentapetalae</taxon>
        <taxon>asterids</taxon>
        <taxon>Ericales</taxon>
        <taxon>Ericaceae</taxon>
        <taxon>Ericoideae</taxon>
        <taxon>Rhodoreae</taxon>
        <taxon>Rhododendron</taxon>
    </lineage>
</organism>
<comment type="similarity">
    <text evidence="1">Belongs to the abscisic acid and water stress-induced protein family.</text>
</comment>
<keyword evidence="4" id="KW-1185">Reference proteome</keyword>
<dbReference type="PANTHER" id="PTHR33801:SF7">
    <property type="entry name" value="ABSCISIC STRESS-RIPENING PROTEIN 2"/>
    <property type="match status" value="1"/>
</dbReference>
<protein>
    <submittedName>
        <fullName evidence="3">Uncharacterized protein</fullName>
    </submittedName>
</protein>
<gene>
    <name evidence="3" type="ORF">C3L33_21483</name>
</gene>
<sequence length="96" mass="11139">MTGGKHHHHHHGHIQEENKPIDYAREYKHHKHNEHLAELGAVAAGAFAKHEKHMIKKDPAHAHRHKIEQKIATTLQLQPVGTHCMSTTRRKKQRNK</sequence>
<evidence type="ECO:0000313" key="3">
    <source>
        <dbReference type="EMBL" id="KAE9446617.1"/>
    </source>
</evidence>
<evidence type="ECO:0000313" key="4">
    <source>
        <dbReference type="Proteomes" id="UP000428333"/>
    </source>
</evidence>
<dbReference type="AlphaFoldDB" id="A0A6A4KUA8"/>
<name>A0A6A4KUA8_9ERIC</name>
<evidence type="ECO:0000256" key="2">
    <source>
        <dbReference type="SAM" id="MobiDB-lite"/>
    </source>
</evidence>
<feature type="non-terminal residue" evidence="3">
    <location>
        <position position="1"/>
    </location>
</feature>
<dbReference type="Pfam" id="PF02496">
    <property type="entry name" value="ABA_WDS"/>
    <property type="match status" value="1"/>
</dbReference>
<feature type="region of interest" description="Disordered" evidence="2">
    <location>
        <begin position="1"/>
        <end position="21"/>
    </location>
</feature>
<dbReference type="PANTHER" id="PTHR33801">
    <property type="entry name" value="ABSCISIC STRESS-RIPENING PROTEIN 5"/>
    <property type="match status" value="1"/>
</dbReference>
<dbReference type="InterPro" id="IPR003496">
    <property type="entry name" value="ABA_WDS"/>
</dbReference>
<evidence type="ECO:0000256" key="1">
    <source>
        <dbReference type="ARBA" id="ARBA00007160"/>
    </source>
</evidence>
<dbReference type="Proteomes" id="UP000428333">
    <property type="component" value="Linkage Group LG13"/>
</dbReference>